<dbReference type="Proteomes" id="UP000202749">
    <property type="component" value="Segment"/>
</dbReference>
<dbReference type="KEGG" id="vg:26622787"/>
<evidence type="ECO:0000313" key="2">
    <source>
        <dbReference type="Proteomes" id="UP000202749"/>
    </source>
</evidence>
<name>A0A0G2SSY8_9CAUD</name>
<organism evidence="1 2">
    <name type="scientific">Proteus phage vB_PmiM_Pm5461</name>
    <dbReference type="NCBI Taxonomy" id="1636250"/>
    <lineage>
        <taxon>Viruses</taxon>
        <taxon>Duplodnaviria</taxon>
        <taxon>Heunggongvirae</taxon>
        <taxon>Uroviricota</taxon>
        <taxon>Caudoviricetes</taxon>
        <taxon>Pantevenvirales</taxon>
        <taxon>Straboviridae</taxon>
        <taxon>Bragavirus</taxon>
        <taxon>Bragavirus pm5461</taxon>
    </lineage>
</organism>
<dbReference type="GeneID" id="26622787"/>
<reference evidence="1 2" key="1">
    <citation type="submission" date="2015-03" db="EMBL/GenBank/DDBJ databases">
        <authorList>
            <person name="Melo L.D.R."/>
            <person name="Veiga P."/>
            <person name="Cerca N."/>
            <person name="Kropinski A.M."/>
            <person name="Azeredo J."/>
            <person name="Almeida C."/>
            <person name="Sillankorva S."/>
        </authorList>
    </citation>
    <scope>NUCLEOTIDE SEQUENCE [LARGE SCALE GENOMIC DNA]</scope>
</reference>
<keyword evidence="2" id="KW-1185">Reference proteome</keyword>
<evidence type="ECO:0000313" key="1">
    <source>
        <dbReference type="EMBL" id="AKA62105.1"/>
    </source>
</evidence>
<dbReference type="OrthoDB" id="40975at10239"/>
<proteinExistence type="predicted"/>
<dbReference type="RefSeq" id="YP_009195661.1">
    <property type="nucleotide sequence ID" value="NC_028762.1"/>
</dbReference>
<dbReference type="EMBL" id="KP890823">
    <property type="protein sequence ID" value="AKA62105.1"/>
    <property type="molecule type" value="Genomic_DNA"/>
</dbReference>
<protein>
    <submittedName>
        <fullName evidence="1">Uncharacterized protein</fullName>
    </submittedName>
</protein>
<sequence length="144" mass="16317">MTIKVGDFVYISDKSKFYSGLSNNPINRIGVVKRVGLTVSVDWGDCENTYLGPDLVVVTLGKSVLSKLLVEPFKQELSVEVVLPHVAKEIKIPLHKICKNCKEILPLEKFSESKNSKDGYFPYCKCCVESLQTQHKQQYDRLYS</sequence>
<accession>A0A0G2SSY8</accession>
<gene>
    <name evidence="1" type="ORF">Pm5461_239</name>
</gene>